<evidence type="ECO:0000313" key="3">
    <source>
        <dbReference type="EMBL" id="CAG6468480.1"/>
    </source>
</evidence>
<feature type="domain" description="Mitogen-activated protein kinase kinase kinase N-terminal" evidence="2">
    <location>
        <begin position="129"/>
        <end position="356"/>
    </location>
</feature>
<dbReference type="EMBL" id="HBUE01060736">
    <property type="protein sequence ID" value="CAG6468480.1"/>
    <property type="molecule type" value="Transcribed_RNA"/>
</dbReference>
<dbReference type="GO" id="GO:0016301">
    <property type="term" value="F:kinase activity"/>
    <property type="evidence" value="ECO:0007669"/>
    <property type="project" value="UniProtKB-KW"/>
</dbReference>
<keyword evidence="3" id="KW-0418">Kinase</keyword>
<dbReference type="InterPro" id="IPR045801">
    <property type="entry name" value="MEKK4_N"/>
</dbReference>
<accession>A0A8D8FF39</accession>
<feature type="region of interest" description="Disordered" evidence="1">
    <location>
        <begin position="49"/>
        <end position="68"/>
    </location>
</feature>
<reference evidence="3" key="1">
    <citation type="submission" date="2021-05" db="EMBL/GenBank/DDBJ databases">
        <authorList>
            <person name="Alioto T."/>
            <person name="Alioto T."/>
            <person name="Gomez Garrido J."/>
        </authorList>
    </citation>
    <scope>NUCLEOTIDE SEQUENCE</scope>
</reference>
<dbReference type="AlphaFoldDB" id="A0A8D8FF39"/>
<dbReference type="GO" id="GO:0000165">
    <property type="term" value="P:MAPK cascade"/>
    <property type="evidence" value="ECO:0007669"/>
    <property type="project" value="InterPro"/>
</dbReference>
<name>A0A8D8FF39_CULPI</name>
<sequence length="386" mass="43362">MVYCKYFCCYLHREGNVRMRTGGRLARPRADRRNTVDCAILNQLIMEPTDEKARGDKRSTQLLRESERDSKMATAINTVIARNSANFGIPPGSIEERAESMPIPSLTSGIPQAVVESCNRFMSVKSRPVGCRTSAPPSAFANFRDSVHISKSDIPQNRIAFHDTFSNLIKLGSIDKDRTTKNIISTEERLWQTHVNDLLWLELQAWHADRSVEQQDKILCQARNEIDSLLNEIMNFRFQRQLARNVSDLSMADSGFGSDATASTANGETNKPFCFGCLSMYCKDCLEIQTIALKQVEDLLLRLESKESLFPSSKAMGAAYPIYQSEAFVGRVKAMCLWYNMTKQHRLTLLILGKLLARLQGNKKIVPLANHGDGQLDQFLGAGGER</sequence>
<evidence type="ECO:0000256" key="1">
    <source>
        <dbReference type="SAM" id="MobiDB-lite"/>
    </source>
</evidence>
<evidence type="ECO:0000259" key="2">
    <source>
        <dbReference type="Pfam" id="PF19431"/>
    </source>
</evidence>
<dbReference type="Pfam" id="PF19431">
    <property type="entry name" value="MEKK4_N"/>
    <property type="match status" value="1"/>
</dbReference>
<proteinExistence type="predicted"/>
<organism evidence="3">
    <name type="scientific">Culex pipiens</name>
    <name type="common">House mosquito</name>
    <dbReference type="NCBI Taxonomy" id="7175"/>
    <lineage>
        <taxon>Eukaryota</taxon>
        <taxon>Metazoa</taxon>
        <taxon>Ecdysozoa</taxon>
        <taxon>Arthropoda</taxon>
        <taxon>Hexapoda</taxon>
        <taxon>Insecta</taxon>
        <taxon>Pterygota</taxon>
        <taxon>Neoptera</taxon>
        <taxon>Endopterygota</taxon>
        <taxon>Diptera</taxon>
        <taxon>Nematocera</taxon>
        <taxon>Culicoidea</taxon>
        <taxon>Culicidae</taxon>
        <taxon>Culicinae</taxon>
        <taxon>Culicini</taxon>
        <taxon>Culex</taxon>
        <taxon>Culex</taxon>
    </lineage>
</organism>
<protein>
    <submittedName>
        <fullName evidence="3">Mitogen-activated protein kinase kinase kinase 4</fullName>
    </submittedName>
</protein>
<keyword evidence="3" id="KW-0808">Transferase</keyword>